<dbReference type="Gene3D" id="2.130.10.10">
    <property type="entry name" value="YVTN repeat-like/Quinoprotein amine dehydrogenase"/>
    <property type="match status" value="1"/>
</dbReference>
<name>A0ABS0HAF0_9ACTN</name>
<protein>
    <submittedName>
        <fullName evidence="1">Uncharacterized protein</fullName>
    </submittedName>
</protein>
<dbReference type="RefSeq" id="WP_196206535.1">
    <property type="nucleotide sequence ID" value="NZ_JADPUN010000412.1"/>
</dbReference>
<dbReference type="EMBL" id="JADPUN010000412">
    <property type="protein sequence ID" value="MBF9135072.1"/>
    <property type="molecule type" value="Genomic_DNA"/>
</dbReference>
<dbReference type="PROSITE" id="PS51257">
    <property type="entry name" value="PROKAR_LIPOPROTEIN"/>
    <property type="match status" value="1"/>
</dbReference>
<organism evidence="1 2">
    <name type="scientific">Plantactinospora alkalitolerans</name>
    <dbReference type="NCBI Taxonomy" id="2789879"/>
    <lineage>
        <taxon>Bacteria</taxon>
        <taxon>Bacillati</taxon>
        <taxon>Actinomycetota</taxon>
        <taxon>Actinomycetes</taxon>
        <taxon>Micromonosporales</taxon>
        <taxon>Micromonosporaceae</taxon>
        <taxon>Plantactinospora</taxon>
    </lineage>
</organism>
<accession>A0ABS0HAF0</accession>
<reference evidence="1 2" key="1">
    <citation type="submission" date="2020-11" db="EMBL/GenBank/DDBJ databases">
        <title>A novel isolate from a Black sea contaminated sediment with potential to produce alkanes: Plantactinospora alkalitolerans sp. nov.</title>
        <authorList>
            <person name="Carro L."/>
            <person name="Veyisoglu A."/>
            <person name="Guven K."/>
            <person name="Schumann P."/>
            <person name="Klenk H.-P."/>
            <person name="Sahin N."/>
        </authorList>
    </citation>
    <scope>NUCLEOTIDE SEQUENCE [LARGE SCALE GENOMIC DNA]</scope>
    <source>
        <strain evidence="1 2">S1510</strain>
    </source>
</reference>
<evidence type="ECO:0000313" key="1">
    <source>
        <dbReference type="EMBL" id="MBF9135072.1"/>
    </source>
</evidence>
<sequence length="408" mass="42636">MTGRHRVRGVAVCAVVVAVLVAGSLVSCARFGASSASDCAEDGRVELPAGRNSLRSPPAGQPAPVPEALWVADGSGTLRAVDGRTNRVTARVGIGRSTGPPILVTGGGLLWAYQNDGRIDVVDPIRARVTASAVVVPARPLAHNLLYYGHGSLWIAQPGRLWRVSPAGKVSAIPLPTDYTPTMLAATGHWLWLAGGRRLVRVDPATGAISIVDELPGSTGIGQLLGTRNSLLAVGWNQPEIWVLDPDTGASTSSIRLSDGELVGGMYDVDGAVWATGNCGNIVRVDEGAEPRLRTVRISDVSQDFPAVAAAGSFWVADLVRSEVVRIDLRTMEVLARLPVEATDPDDPAFTVVAGRHSVWLLDGDVAATHVLRVDPETNRVLRLPSPADVPSAGASYGTSAVVAAPPE</sequence>
<proteinExistence type="predicted"/>
<dbReference type="SUPFAM" id="SSF50974">
    <property type="entry name" value="Nitrous oxide reductase, N-terminal domain"/>
    <property type="match status" value="1"/>
</dbReference>
<dbReference type="SUPFAM" id="SSF63829">
    <property type="entry name" value="Calcium-dependent phosphotriesterase"/>
    <property type="match status" value="1"/>
</dbReference>
<dbReference type="InterPro" id="IPR015943">
    <property type="entry name" value="WD40/YVTN_repeat-like_dom_sf"/>
</dbReference>
<dbReference type="InterPro" id="IPR011045">
    <property type="entry name" value="N2O_reductase_N"/>
</dbReference>
<keyword evidence="2" id="KW-1185">Reference proteome</keyword>
<dbReference type="Proteomes" id="UP000638560">
    <property type="component" value="Unassembled WGS sequence"/>
</dbReference>
<gene>
    <name evidence="1" type="ORF">I0C86_40045</name>
</gene>
<evidence type="ECO:0000313" key="2">
    <source>
        <dbReference type="Proteomes" id="UP000638560"/>
    </source>
</evidence>
<comment type="caution">
    <text evidence="1">The sequence shown here is derived from an EMBL/GenBank/DDBJ whole genome shotgun (WGS) entry which is preliminary data.</text>
</comment>